<keyword evidence="2" id="KW-0812">Transmembrane</keyword>
<feature type="coiled-coil region" evidence="1">
    <location>
        <begin position="6"/>
        <end position="33"/>
    </location>
</feature>
<reference evidence="3" key="1">
    <citation type="submission" date="2021-05" db="EMBL/GenBank/DDBJ databases">
        <authorList>
            <person name="Pietrasiak N."/>
            <person name="Ward R."/>
            <person name="Stajich J.E."/>
            <person name="Kurbessoian T."/>
        </authorList>
    </citation>
    <scope>NUCLEOTIDE SEQUENCE</scope>
    <source>
        <strain evidence="3">JT2-VF2</strain>
    </source>
</reference>
<keyword evidence="1" id="KW-0175">Coiled coil</keyword>
<organism evidence="3 4">
    <name type="scientific">Mojavia pulchra JT2-VF2</name>
    <dbReference type="NCBI Taxonomy" id="287848"/>
    <lineage>
        <taxon>Bacteria</taxon>
        <taxon>Bacillati</taxon>
        <taxon>Cyanobacteriota</taxon>
        <taxon>Cyanophyceae</taxon>
        <taxon>Nostocales</taxon>
        <taxon>Nostocaceae</taxon>
    </lineage>
</organism>
<feature type="transmembrane region" description="Helical" evidence="2">
    <location>
        <begin position="88"/>
        <end position="106"/>
    </location>
</feature>
<comment type="caution">
    <text evidence="3">The sequence shown here is derived from an EMBL/GenBank/DDBJ whole genome shotgun (WGS) entry which is preliminary data.</text>
</comment>
<dbReference type="EMBL" id="JAHHHN010000027">
    <property type="protein sequence ID" value="MBW4564861.1"/>
    <property type="molecule type" value="Genomic_DNA"/>
</dbReference>
<reference evidence="3" key="2">
    <citation type="journal article" date="2022" name="Microbiol. Resour. Announc.">
        <title>Metagenome Sequencing to Explore Phylogenomics of Terrestrial Cyanobacteria.</title>
        <authorList>
            <person name="Ward R.D."/>
            <person name="Stajich J.E."/>
            <person name="Johansen J.R."/>
            <person name="Huntemann M."/>
            <person name="Clum A."/>
            <person name="Foster B."/>
            <person name="Foster B."/>
            <person name="Roux S."/>
            <person name="Palaniappan K."/>
            <person name="Varghese N."/>
            <person name="Mukherjee S."/>
            <person name="Reddy T.B.K."/>
            <person name="Daum C."/>
            <person name="Copeland A."/>
            <person name="Chen I.A."/>
            <person name="Ivanova N.N."/>
            <person name="Kyrpides N.C."/>
            <person name="Shapiro N."/>
            <person name="Eloe-Fadrosh E.A."/>
            <person name="Pietrasiak N."/>
        </authorList>
    </citation>
    <scope>NUCLEOTIDE SEQUENCE</scope>
    <source>
        <strain evidence="3">JT2-VF2</strain>
    </source>
</reference>
<gene>
    <name evidence="3" type="ORF">KME32_27815</name>
</gene>
<proteinExistence type="predicted"/>
<evidence type="ECO:0000313" key="4">
    <source>
        <dbReference type="Proteomes" id="UP000715781"/>
    </source>
</evidence>
<keyword evidence="2" id="KW-0472">Membrane</keyword>
<accession>A0A951Q5C3</accession>
<evidence type="ECO:0000256" key="2">
    <source>
        <dbReference type="SAM" id="Phobius"/>
    </source>
</evidence>
<feature type="transmembrane region" description="Helical" evidence="2">
    <location>
        <begin position="64"/>
        <end position="82"/>
    </location>
</feature>
<evidence type="ECO:0000256" key="1">
    <source>
        <dbReference type="SAM" id="Coils"/>
    </source>
</evidence>
<evidence type="ECO:0000313" key="3">
    <source>
        <dbReference type="EMBL" id="MBW4564861.1"/>
    </source>
</evidence>
<dbReference type="AlphaFoldDB" id="A0A951Q5C3"/>
<sequence length="114" mass="12767">MNPQPEEDLQRRLQKLEAEINSLSGEITQPEEKRQTSQSGFVSLNSQLTRLRTWFNGLSGTRKLVFLGVTVLLGFAILQAVLKLVASAISLALLAVLVYLGYKFFVSNSFQHKK</sequence>
<protein>
    <submittedName>
        <fullName evidence="3">Uncharacterized protein</fullName>
    </submittedName>
</protein>
<dbReference type="Proteomes" id="UP000715781">
    <property type="component" value="Unassembled WGS sequence"/>
</dbReference>
<keyword evidence="2" id="KW-1133">Transmembrane helix</keyword>
<name>A0A951Q5C3_9NOST</name>